<gene>
    <name evidence="1" type="ORF">B4N89_10315</name>
</gene>
<evidence type="ECO:0000313" key="1">
    <source>
        <dbReference type="EMBL" id="OPC81288.1"/>
    </source>
</evidence>
<proteinExistence type="predicted"/>
<evidence type="ECO:0000313" key="2">
    <source>
        <dbReference type="Proteomes" id="UP000190037"/>
    </source>
</evidence>
<evidence type="ECO:0008006" key="3">
    <source>
        <dbReference type="Google" id="ProtNLM"/>
    </source>
</evidence>
<sequence length="70" mass="7375">MSRDVREPGNAWDMCAEGHDDHEWVYQYGPDGPAGNPWAKACKHCGKMAGANVPESGLLGRTSGGDCLGG</sequence>
<dbReference type="STRING" id="159449.B4N89_10315"/>
<reference evidence="1 2" key="1">
    <citation type="submission" date="2017-03" db="EMBL/GenBank/DDBJ databases">
        <title>Draft genome sequence of Streptomyces scabrisporus NF3, endophyte isolated from Amphipterygium adstringens.</title>
        <authorList>
            <person name="Vazquez M."/>
            <person name="Ceapa C.D."/>
            <person name="Rodriguez Luna D."/>
            <person name="Sanchez Esquivel S."/>
        </authorList>
    </citation>
    <scope>NUCLEOTIDE SEQUENCE [LARGE SCALE GENOMIC DNA]</scope>
    <source>
        <strain evidence="1 2">NF3</strain>
    </source>
</reference>
<dbReference type="Proteomes" id="UP000190037">
    <property type="component" value="Unassembled WGS sequence"/>
</dbReference>
<comment type="caution">
    <text evidence="1">The sequence shown here is derived from an EMBL/GenBank/DDBJ whole genome shotgun (WGS) entry which is preliminary data.</text>
</comment>
<dbReference type="OrthoDB" id="4350778at2"/>
<name>A0A1T3NWW0_9ACTN</name>
<dbReference type="RefSeq" id="WP_161500685.1">
    <property type="nucleotide sequence ID" value="NZ_MWQN01000001.1"/>
</dbReference>
<accession>A0A1T3NWW0</accession>
<organism evidence="1 2">
    <name type="scientific">Embleya scabrispora</name>
    <dbReference type="NCBI Taxonomy" id="159449"/>
    <lineage>
        <taxon>Bacteria</taxon>
        <taxon>Bacillati</taxon>
        <taxon>Actinomycetota</taxon>
        <taxon>Actinomycetes</taxon>
        <taxon>Kitasatosporales</taxon>
        <taxon>Streptomycetaceae</taxon>
        <taxon>Embleya</taxon>
    </lineage>
</organism>
<dbReference type="AlphaFoldDB" id="A0A1T3NWW0"/>
<protein>
    <recommendedName>
        <fullName evidence="3">Zinc-ribbon domain-containing protein</fullName>
    </recommendedName>
</protein>
<dbReference type="EMBL" id="MWQN01000001">
    <property type="protein sequence ID" value="OPC81288.1"/>
    <property type="molecule type" value="Genomic_DNA"/>
</dbReference>
<keyword evidence="2" id="KW-1185">Reference proteome</keyword>